<keyword evidence="2" id="KW-1185">Reference proteome</keyword>
<sequence length="44" mass="4906">MAGTEIELLCVETDEKWSFIGAKDCPIWLWLAVEREAGLVVGLI</sequence>
<evidence type="ECO:0000313" key="2">
    <source>
        <dbReference type="Proteomes" id="UP001597641"/>
    </source>
</evidence>
<reference evidence="2" key="1">
    <citation type="journal article" date="2019" name="Int. J. Syst. Evol. Microbiol.">
        <title>The Global Catalogue of Microorganisms (GCM) 10K type strain sequencing project: providing services to taxonomists for standard genome sequencing and annotation.</title>
        <authorList>
            <consortium name="The Broad Institute Genomics Platform"/>
            <consortium name="The Broad Institute Genome Sequencing Center for Infectious Disease"/>
            <person name="Wu L."/>
            <person name="Ma J."/>
        </authorList>
    </citation>
    <scope>NUCLEOTIDE SEQUENCE [LARGE SCALE GENOMIC DNA]</scope>
    <source>
        <strain evidence="2">KCTC 23984</strain>
    </source>
</reference>
<dbReference type="InterPro" id="IPR005063">
    <property type="entry name" value="Transposase_27"/>
</dbReference>
<dbReference type="RefSeq" id="WP_377488833.1">
    <property type="nucleotide sequence ID" value="NZ_JBHUOX010000019.1"/>
</dbReference>
<dbReference type="Proteomes" id="UP001597641">
    <property type="component" value="Unassembled WGS sequence"/>
</dbReference>
<gene>
    <name evidence="1" type="ORF">ACFS7Z_20585</name>
</gene>
<organism evidence="1 2">
    <name type="scientific">Pontibacter toksunensis</name>
    <dbReference type="NCBI Taxonomy" id="1332631"/>
    <lineage>
        <taxon>Bacteria</taxon>
        <taxon>Pseudomonadati</taxon>
        <taxon>Bacteroidota</taxon>
        <taxon>Cytophagia</taxon>
        <taxon>Cytophagales</taxon>
        <taxon>Hymenobacteraceae</taxon>
        <taxon>Pontibacter</taxon>
    </lineage>
</organism>
<evidence type="ECO:0000313" key="1">
    <source>
        <dbReference type="EMBL" id="MFD3002779.1"/>
    </source>
</evidence>
<proteinExistence type="predicted"/>
<comment type="caution">
    <text evidence="1">The sequence shown here is derived from an EMBL/GenBank/DDBJ whole genome shotgun (WGS) entry which is preliminary data.</text>
</comment>
<protein>
    <submittedName>
        <fullName evidence="1">IS1 family transposase</fullName>
    </submittedName>
</protein>
<dbReference type="EMBL" id="JBHUOX010000019">
    <property type="protein sequence ID" value="MFD3002779.1"/>
    <property type="molecule type" value="Genomic_DNA"/>
</dbReference>
<name>A0ABW6C288_9BACT</name>
<dbReference type="Pfam" id="PF03400">
    <property type="entry name" value="DDE_Tnp_IS1"/>
    <property type="match status" value="1"/>
</dbReference>
<accession>A0ABW6C288</accession>